<organism evidence="1 2">
    <name type="scientific">Lyophyllum shimeji</name>
    <name type="common">Hon-shimeji</name>
    <name type="synonym">Tricholoma shimeji</name>
    <dbReference type="NCBI Taxonomy" id="47721"/>
    <lineage>
        <taxon>Eukaryota</taxon>
        <taxon>Fungi</taxon>
        <taxon>Dikarya</taxon>
        <taxon>Basidiomycota</taxon>
        <taxon>Agaricomycotina</taxon>
        <taxon>Agaricomycetes</taxon>
        <taxon>Agaricomycetidae</taxon>
        <taxon>Agaricales</taxon>
        <taxon>Tricholomatineae</taxon>
        <taxon>Lyophyllaceae</taxon>
        <taxon>Lyophyllum</taxon>
    </lineage>
</organism>
<proteinExistence type="predicted"/>
<protein>
    <submittedName>
        <fullName evidence="1">Uncharacterized protein</fullName>
    </submittedName>
</protein>
<keyword evidence="2" id="KW-1185">Reference proteome</keyword>
<dbReference type="AlphaFoldDB" id="A0A9P3PRD9"/>
<evidence type="ECO:0000313" key="2">
    <source>
        <dbReference type="Proteomes" id="UP001063166"/>
    </source>
</evidence>
<sequence>MLGILRRRAYVRHEHTLDRLSKLPDGLPVVYNRIVALTRRGAQVHEAGCPVEWFSGFVVIVVDDGLRRRSVG</sequence>
<gene>
    <name evidence="1" type="ORF">LshimejAT787_0905400</name>
</gene>
<dbReference type="EMBL" id="BRPK01000009">
    <property type="protein sequence ID" value="GLB41325.1"/>
    <property type="molecule type" value="Genomic_DNA"/>
</dbReference>
<accession>A0A9P3PRD9</accession>
<reference evidence="1" key="1">
    <citation type="submission" date="2022-07" db="EMBL/GenBank/DDBJ databases">
        <title>The genome of Lyophyllum shimeji provides insight into the initial evolution of ectomycorrhizal fungal genome.</title>
        <authorList>
            <person name="Kobayashi Y."/>
            <person name="Shibata T."/>
            <person name="Hirakawa H."/>
            <person name="Shigenobu S."/>
            <person name="Nishiyama T."/>
            <person name="Yamada A."/>
            <person name="Hasebe M."/>
            <person name="Kawaguchi M."/>
        </authorList>
    </citation>
    <scope>NUCLEOTIDE SEQUENCE</scope>
    <source>
        <strain evidence="1">AT787</strain>
    </source>
</reference>
<name>A0A9P3PRD9_LYOSH</name>
<comment type="caution">
    <text evidence="1">The sequence shown here is derived from an EMBL/GenBank/DDBJ whole genome shotgun (WGS) entry which is preliminary data.</text>
</comment>
<dbReference type="Proteomes" id="UP001063166">
    <property type="component" value="Unassembled WGS sequence"/>
</dbReference>
<evidence type="ECO:0000313" key="1">
    <source>
        <dbReference type="EMBL" id="GLB41325.1"/>
    </source>
</evidence>